<reference evidence="1 2" key="1">
    <citation type="submission" date="2012-05" db="EMBL/GenBank/DDBJ databases">
        <title>Recombination and specialization in a pathogen metapopulation.</title>
        <authorList>
            <person name="Gardiner A."/>
            <person name="Kemen E."/>
            <person name="Schultz-Larsen T."/>
            <person name="MacLean D."/>
            <person name="Van Oosterhout C."/>
            <person name="Jones J.D.G."/>
        </authorList>
    </citation>
    <scope>NUCLEOTIDE SEQUENCE [LARGE SCALE GENOMIC DNA]</scope>
    <source>
        <strain evidence="1 2">Ac Nc2</strain>
    </source>
</reference>
<dbReference type="AlphaFoldDB" id="A0A024G5K4"/>
<evidence type="ECO:0000313" key="1">
    <source>
        <dbReference type="EMBL" id="CCI42150.1"/>
    </source>
</evidence>
<dbReference type="EMBL" id="CAIX01000030">
    <property type="protein sequence ID" value="CCI42150.1"/>
    <property type="molecule type" value="Genomic_DNA"/>
</dbReference>
<comment type="caution">
    <text evidence="1">The sequence shown here is derived from an EMBL/GenBank/DDBJ whole genome shotgun (WGS) entry which is preliminary data.</text>
</comment>
<organism evidence="1 2">
    <name type="scientific">Albugo candida</name>
    <dbReference type="NCBI Taxonomy" id="65357"/>
    <lineage>
        <taxon>Eukaryota</taxon>
        <taxon>Sar</taxon>
        <taxon>Stramenopiles</taxon>
        <taxon>Oomycota</taxon>
        <taxon>Peronosporomycetes</taxon>
        <taxon>Albuginales</taxon>
        <taxon>Albuginaceae</taxon>
        <taxon>Albugo</taxon>
    </lineage>
</organism>
<gene>
    <name evidence="1" type="ORF">BN9_029340</name>
</gene>
<dbReference type="InParanoid" id="A0A024G5K4"/>
<protein>
    <submittedName>
        <fullName evidence="1">Uncharacterized protein</fullName>
    </submittedName>
</protein>
<dbReference type="Proteomes" id="UP000053237">
    <property type="component" value="Unassembled WGS sequence"/>
</dbReference>
<sequence length="269" mass="31435">MRFPLAFYVSESNGNETSSASQCIRYTINIPSSLLRHTLAADSVQSIHSLADNWRRITKRILSDLSIVTKIPFAELSQLQFECEESPDFAQLGSISRYNRRQFRQVHQRFQKDFDKVLRREKSLMHPKVTGREDVPLHNHSILHSLLSERVRIEKQVVISSESIEREHHYRVFAWIANTLLIHFEQLGLHRLVWNKISLLVMCRNESIRHGIPQIVYNERNPRQGMTLLLPFEMETTQLIEFLSKQSHILAKALESKSLIAPKTSKWNQ</sequence>
<dbReference type="OrthoDB" id="71120at2759"/>
<name>A0A024G5K4_9STRA</name>
<proteinExistence type="predicted"/>
<evidence type="ECO:0000313" key="2">
    <source>
        <dbReference type="Proteomes" id="UP000053237"/>
    </source>
</evidence>
<dbReference type="STRING" id="65357.A0A024G5K4"/>
<keyword evidence="2" id="KW-1185">Reference proteome</keyword>
<accession>A0A024G5K4</accession>